<evidence type="ECO:0000313" key="1">
    <source>
        <dbReference type="EMBL" id="VVU95472.1"/>
    </source>
</evidence>
<dbReference type="Gene3D" id="1.25.40.10">
    <property type="entry name" value="Tetratricopeptide repeat domain"/>
    <property type="match status" value="1"/>
</dbReference>
<dbReference type="InterPro" id="IPR010323">
    <property type="entry name" value="DUF924"/>
</dbReference>
<proteinExistence type="predicted"/>
<accession>A0A5E8CM75</accession>
<sequence>MIDYTTILNFWFPKSECGFLKFWFSAESDNYIIKNFKHQLDELENTQEISFINEEDLLAKIIVLDQFSRNIYRGTTDIIKNDKKALNLAVLFFEKDYHINKNFNKVIFALMPFRHSENIIDQEFVLNILKLFQDDSELYKKFYSASLKSYNTIKKYGYFPTRKNLKKPILME</sequence>
<dbReference type="AlphaFoldDB" id="A0A5E8CM75"/>
<gene>
    <name evidence="1" type="ORF">CPAV1605_1223</name>
</gene>
<evidence type="ECO:0008006" key="2">
    <source>
        <dbReference type="Google" id="ProtNLM"/>
    </source>
</evidence>
<name>A0A5E8CM75_9ZZZZ</name>
<dbReference type="Pfam" id="PF06041">
    <property type="entry name" value="DUF924"/>
    <property type="match status" value="1"/>
</dbReference>
<dbReference type="Gene3D" id="1.20.58.320">
    <property type="entry name" value="TPR-like"/>
    <property type="match status" value="1"/>
</dbReference>
<dbReference type="EMBL" id="CABVLZ010000004">
    <property type="protein sequence ID" value="VVU95472.1"/>
    <property type="molecule type" value="Genomic_DNA"/>
</dbReference>
<dbReference type="SUPFAM" id="SSF48452">
    <property type="entry name" value="TPR-like"/>
    <property type="match status" value="1"/>
</dbReference>
<organism evidence="1">
    <name type="scientific">seawater metagenome</name>
    <dbReference type="NCBI Taxonomy" id="1561972"/>
    <lineage>
        <taxon>unclassified sequences</taxon>
        <taxon>metagenomes</taxon>
        <taxon>ecological metagenomes</taxon>
    </lineage>
</organism>
<reference evidence="1" key="1">
    <citation type="submission" date="2019-09" db="EMBL/GenBank/DDBJ databases">
        <authorList>
            <person name="Needham M D."/>
        </authorList>
    </citation>
    <scope>NUCLEOTIDE SEQUENCE</scope>
</reference>
<dbReference type="InterPro" id="IPR011990">
    <property type="entry name" value="TPR-like_helical_dom_sf"/>
</dbReference>
<protein>
    <recommendedName>
        <fullName evidence="2">DUF924 domain-containing protein</fullName>
    </recommendedName>
</protein>